<keyword evidence="2" id="KW-1185">Reference proteome</keyword>
<organism evidence="1 2">
    <name type="scientific">Pseudomonas fulva (strain 12-X)</name>
    <dbReference type="NCBI Taxonomy" id="743720"/>
    <lineage>
        <taxon>Bacteria</taxon>
        <taxon>Pseudomonadati</taxon>
        <taxon>Pseudomonadota</taxon>
        <taxon>Gammaproteobacteria</taxon>
        <taxon>Pseudomonadales</taxon>
        <taxon>Pseudomonadaceae</taxon>
        <taxon>Pseudomonas</taxon>
    </lineage>
</organism>
<dbReference type="EMBL" id="CP002727">
    <property type="protein sequence ID" value="AEF22400.1"/>
    <property type="molecule type" value="Genomic_DNA"/>
</dbReference>
<dbReference type="HOGENOM" id="CLU_3366627_0_0_6"/>
<evidence type="ECO:0000313" key="2">
    <source>
        <dbReference type="Proteomes" id="UP000000686"/>
    </source>
</evidence>
<proteinExistence type="predicted"/>
<reference evidence="1 2" key="1">
    <citation type="submission" date="2011-04" db="EMBL/GenBank/DDBJ databases">
        <title>Complete sequence of Pseudomonas fulva 12-X.</title>
        <authorList>
            <consortium name="US DOE Joint Genome Institute"/>
            <person name="Lucas S."/>
            <person name="Han J."/>
            <person name="Lapidus A."/>
            <person name="Cheng J.-F."/>
            <person name="Goodwin L."/>
            <person name="Pitluck S."/>
            <person name="Peters L."/>
            <person name="Mikhailova N."/>
            <person name="Pagani I."/>
            <person name="Davenport K."/>
            <person name="Han C."/>
            <person name="Tapia R."/>
            <person name="Land M."/>
            <person name="Hauser L."/>
            <person name="Kyrpides N."/>
            <person name="Ivanova N."/>
            <person name="Pagani I."/>
            <person name="Lcollab F.I."/>
            <person name="Woyke T."/>
        </authorList>
    </citation>
    <scope>NUCLEOTIDE SEQUENCE [LARGE SCALE GENOMIC DNA]</scope>
    <source>
        <strain evidence="2">12-X</strain>
    </source>
</reference>
<protein>
    <submittedName>
        <fullName evidence="1">Uncharacterized protein</fullName>
    </submittedName>
</protein>
<gene>
    <name evidence="1" type="ordered locus">Psefu_2434</name>
</gene>
<name>F6ADV9_PSEF1</name>
<sequence length="35" mass="3738">MTMIWIVLGIALSIASLLGAGIYSLLQILGEFSQN</sequence>
<evidence type="ECO:0000313" key="1">
    <source>
        <dbReference type="EMBL" id="AEF22400.1"/>
    </source>
</evidence>
<dbReference type="AlphaFoldDB" id="F6ADV9"/>
<dbReference type="KEGG" id="pfv:Psefu_2434"/>
<dbReference type="Proteomes" id="UP000000686">
    <property type="component" value="Chromosome"/>
</dbReference>
<accession>F6ADV9</accession>